<protein>
    <recommendedName>
        <fullName evidence="7">Probable inorganic carbon transporter subunit DabB</fullName>
    </recommendedName>
</protein>
<keyword evidence="3 7" id="KW-1003">Cell membrane</keyword>
<gene>
    <name evidence="11" type="primary">nuoL_2</name>
    <name evidence="7" type="synonym">dabB</name>
    <name evidence="11" type="ORF">K227x_58020</name>
</gene>
<feature type="transmembrane region" description="Helical" evidence="7">
    <location>
        <begin position="181"/>
        <end position="202"/>
    </location>
</feature>
<feature type="transmembrane region" description="Helical" evidence="7">
    <location>
        <begin position="323"/>
        <end position="345"/>
    </location>
</feature>
<evidence type="ECO:0000313" key="12">
    <source>
        <dbReference type="Proteomes" id="UP000318538"/>
    </source>
</evidence>
<feature type="transmembrane region" description="Helical" evidence="7">
    <location>
        <begin position="433"/>
        <end position="459"/>
    </location>
</feature>
<evidence type="ECO:0000256" key="2">
    <source>
        <dbReference type="ARBA" id="ARBA00022448"/>
    </source>
</evidence>
<keyword evidence="4 7" id="KW-0812">Transmembrane</keyword>
<evidence type="ECO:0000256" key="6">
    <source>
        <dbReference type="ARBA" id="ARBA00023136"/>
    </source>
</evidence>
<reference evidence="11 12" key="1">
    <citation type="submission" date="2019-02" db="EMBL/GenBank/DDBJ databases">
        <title>Deep-cultivation of Planctomycetes and their phenomic and genomic characterization uncovers novel biology.</title>
        <authorList>
            <person name="Wiegand S."/>
            <person name="Jogler M."/>
            <person name="Boedeker C."/>
            <person name="Pinto D."/>
            <person name="Vollmers J."/>
            <person name="Rivas-Marin E."/>
            <person name="Kohn T."/>
            <person name="Peeters S.H."/>
            <person name="Heuer A."/>
            <person name="Rast P."/>
            <person name="Oberbeckmann S."/>
            <person name="Bunk B."/>
            <person name="Jeske O."/>
            <person name="Meyerdierks A."/>
            <person name="Storesund J.E."/>
            <person name="Kallscheuer N."/>
            <person name="Luecker S."/>
            <person name="Lage O.M."/>
            <person name="Pohl T."/>
            <person name="Merkel B.J."/>
            <person name="Hornburger P."/>
            <person name="Mueller R.-W."/>
            <person name="Bruemmer F."/>
            <person name="Labrenz M."/>
            <person name="Spormann A.M."/>
            <person name="Op den Camp H."/>
            <person name="Overmann J."/>
            <person name="Amann R."/>
            <person name="Jetten M.S.M."/>
            <person name="Mascher T."/>
            <person name="Medema M.H."/>
            <person name="Devos D.P."/>
            <person name="Kaster A.-K."/>
            <person name="Ovreas L."/>
            <person name="Rohde M."/>
            <person name="Galperin M.Y."/>
            <person name="Jogler C."/>
        </authorList>
    </citation>
    <scope>NUCLEOTIDE SEQUENCE [LARGE SCALE GENOMIC DNA]</scope>
    <source>
        <strain evidence="11 12">K22_7</strain>
    </source>
</reference>
<feature type="transmembrane region" description="Helical" evidence="7">
    <location>
        <begin position="465"/>
        <end position="488"/>
    </location>
</feature>
<name>A0A517NJR9_9BACT</name>
<evidence type="ECO:0000313" key="11">
    <source>
        <dbReference type="EMBL" id="QDT07375.1"/>
    </source>
</evidence>
<evidence type="ECO:0000256" key="3">
    <source>
        <dbReference type="ARBA" id="ARBA00022475"/>
    </source>
</evidence>
<dbReference type="PRINTS" id="PR01434">
    <property type="entry name" value="NADHDHGNASE5"/>
</dbReference>
<sequence length="528" mass="56388">MMLTWLDFLPAVIPMLLVAAVLVPDSVARRAVARFRHVITVAVACQFAIAMSLLVLSVLDRPLPGGSDVPWIKSFQPSPTILMDGLSAMMLALISFVGWVTCQYSIRYLDGESNQSRYFRWAAFTIGSVSLMVLSGHLIILVMGWIATNLGLHQLLVLNQDREGARRAAWTKFALNRVGDAALITAVVLLYQQFGTFGLVEIFESARSMASGSIPIPTAMHAVCGLLVVTAVTQSVQFPFHTWLPETMESPTPVSALMHAGIVNAGGYLIIRFGHVFALSPAALYSLVAIGTMTACLGVVVMMTQTSVKKSLAYSTIAQMGFMMLQIGLGAYVAATLHLVAHSLYKANAFLRSGSVLRDQQATLGSHDVPQPVAWPQVALAATLCCTMLAITWTLFGISVLEKPGGLVLGGILCLALSQWVSEAMGTGERKLVLLSIVMAGVMCVLYAAGFAAVGHLIAGAVPTVPLHLGNAIAMAAVAIPFLGIFALQRSVTSANPPAWLKPAYVHASNGFYVEQIVRRLSRSFAST</sequence>
<feature type="transmembrane region" description="Helical" evidence="7">
    <location>
        <begin position="283"/>
        <end position="303"/>
    </location>
</feature>
<evidence type="ECO:0000256" key="1">
    <source>
        <dbReference type="ARBA" id="ARBA00004127"/>
    </source>
</evidence>
<evidence type="ECO:0000256" key="4">
    <source>
        <dbReference type="ARBA" id="ARBA00022692"/>
    </source>
</evidence>
<dbReference type="GO" id="GO:0003954">
    <property type="term" value="F:NADH dehydrogenase activity"/>
    <property type="evidence" value="ECO:0007669"/>
    <property type="project" value="TreeGrafter"/>
</dbReference>
<dbReference type="PANTHER" id="PTHR42829">
    <property type="entry name" value="NADH-UBIQUINONE OXIDOREDUCTASE CHAIN 5"/>
    <property type="match status" value="1"/>
</dbReference>
<evidence type="ECO:0000256" key="8">
    <source>
        <dbReference type="RuleBase" id="RU000320"/>
    </source>
</evidence>
<feature type="transmembrane region" description="Helical" evidence="7">
    <location>
        <begin position="6"/>
        <end position="23"/>
    </location>
</feature>
<dbReference type="GO" id="GO:0005886">
    <property type="term" value="C:plasma membrane"/>
    <property type="evidence" value="ECO:0007669"/>
    <property type="project" value="UniProtKB-SubCell"/>
</dbReference>
<keyword evidence="5 7" id="KW-1133">Transmembrane helix</keyword>
<evidence type="ECO:0000259" key="9">
    <source>
        <dbReference type="Pfam" id="PF00361"/>
    </source>
</evidence>
<feature type="domain" description="NADH-Ubiquinone oxidoreductase (complex I) chain 5 N-terminal" evidence="10">
    <location>
        <begin position="73"/>
        <end position="119"/>
    </location>
</feature>
<comment type="function">
    <text evidence="7">Part of an energy-coupled inorganic carbon pump.</text>
</comment>
<dbReference type="Pfam" id="PF00361">
    <property type="entry name" value="Proton_antipo_M"/>
    <property type="match status" value="1"/>
</dbReference>
<dbReference type="InterPro" id="IPR001516">
    <property type="entry name" value="Proton_antipo_N"/>
</dbReference>
<dbReference type="HAMAP" id="MF_00862">
    <property type="entry name" value="DabB"/>
    <property type="match status" value="1"/>
</dbReference>
<evidence type="ECO:0000256" key="7">
    <source>
        <dbReference type="HAMAP-Rule" id="MF_00862"/>
    </source>
</evidence>
<feature type="transmembrane region" description="Helical" evidence="7">
    <location>
        <begin position="253"/>
        <end position="271"/>
    </location>
</feature>
<dbReference type="InterPro" id="IPR001750">
    <property type="entry name" value="ND/Mrp_TM"/>
</dbReference>
<organism evidence="11 12">
    <name type="scientific">Rubripirellula lacrimiformis</name>
    <dbReference type="NCBI Taxonomy" id="1930273"/>
    <lineage>
        <taxon>Bacteria</taxon>
        <taxon>Pseudomonadati</taxon>
        <taxon>Planctomycetota</taxon>
        <taxon>Planctomycetia</taxon>
        <taxon>Pirellulales</taxon>
        <taxon>Pirellulaceae</taxon>
        <taxon>Rubripirellula</taxon>
    </lineage>
</organism>
<dbReference type="GO" id="GO:0008137">
    <property type="term" value="F:NADH dehydrogenase (ubiquinone) activity"/>
    <property type="evidence" value="ECO:0007669"/>
    <property type="project" value="InterPro"/>
</dbReference>
<comment type="subcellular location">
    <subcellularLocation>
        <location evidence="7">Cell membrane</location>
        <topology evidence="7">Multi-pass membrane protein</topology>
    </subcellularLocation>
    <subcellularLocation>
        <location evidence="1">Endomembrane system</location>
        <topology evidence="1">Multi-pass membrane protein</topology>
    </subcellularLocation>
    <subcellularLocation>
        <location evidence="8">Membrane</location>
        <topology evidence="8">Multi-pass membrane protein</topology>
    </subcellularLocation>
</comment>
<dbReference type="Proteomes" id="UP000318538">
    <property type="component" value="Chromosome"/>
</dbReference>
<keyword evidence="12" id="KW-1185">Reference proteome</keyword>
<feature type="transmembrane region" description="Helical" evidence="7">
    <location>
        <begin position="404"/>
        <end position="421"/>
    </location>
</feature>
<comment type="subunit">
    <text evidence="7">Forms a complex with DabA.</text>
</comment>
<feature type="transmembrane region" description="Helical" evidence="7">
    <location>
        <begin position="35"/>
        <end position="59"/>
    </location>
</feature>
<keyword evidence="6 7" id="KW-0472">Membrane</keyword>
<dbReference type="RefSeq" id="WP_246146319.1">
    <property type="nucleotide sequence ID" value="NZ_CP036525.1"/>
</dbReference>
<dbReference type="GO" id="GO:0042773">
    <property type="term" value="P:ATP synthesis coupled electron transport"/>
    <property type="evidence" value="ECO:0007669"/>
    <property type="project" value="InterPro"/>
</dbReference>
<keyword evidence="2 7" id="KW-0813">Transport</keyword>
<accession>A0A517NJR9</accession>
<feature type="transmembrane region" description="Helical" evidence="7">
    <location>
        <begin position="79"/>
        <end position="100"/>
    </location>
</feature>
<evidence type="ECO:0000259" key="10">
    <source>
        <dbReference type="Pfam" id="PF00662"/>
    </source>
</evidence>
<dbReference type="EMBL" id="CP036525">
    <property type="protein sequence ID" value="QDT07375.1"/>
    <property type="molecule type" value="Genomic_DNA"/>
</dbReference>
<evidence type="ECO:0000256" key="5">
    <source>
        <dbReference type="ARBA" id="ARBA00022989"/>
    </source>
</evidence>
<dbReference type="PANTHER" id="PTHR42829:SF1">
    <property type="entry name" value="INORGANIC CARBON TRANSPORTER SUBUNIT DABB-RELATED"/>
    <property type="match status" value="1"/>
</dbReference>
<dbReference type="Pfam" id="PF00662">
    <property type="entry name" value="Proton_antipo_N"/>
    <property type="match status" value="1"/>
</dbReference>
<keyword evidence="11" id="KW-0560">Oxidoreductase</keyword>
<feature type="transmembrane region" description="Helical" evidence="7">
    <location>
        <begin position="214"/>
        <end position="233"/>
    </location>
</feature>
<feature type="transmembrane region" description="Helical" evidence="7">
    <location>
        <begin position="378"/>
        <end position="398"/>
    </location>
</feature>
<dbReference type="InterPro" id="IPR003945">
    <property type="entry name" value="NU5C-like"/>
</dbReference>
<dbReference type="KEGG" id="rlc:K227x_58020"/>
<feature type="transmembrane region" description="Helical" evidence="7">
    <location>
        <begin position="121"/>
        <end position="147"/>
    </location>
</feature>
<proteinExistence type="inferred from homology"/>
<dbReference type="GO" id="GO:0015990">
    <property type="term" value="P:electron transport coupled proton transport"/>
    <property type="evidence" value="ECO:0007669"/>
    <property type="project" value="TreeGrafter"/>
</dbReference>
<dbReference type="AlphaFoldDB" id="A0A517NJR9"/>
<comment type="similarity">
    <text evidence="7">Belongs to the inorganic carbon transporter (TC 9.A.2) DabB family.</text>
</comment>
<dbReference type="GO" id="GO:0012505">
    <property type="term" value="C:endomembrane system"/>
    <property type="evidence" value="ECO:0007669"/>
    <property type="project" value="UniProtKB-SubCell"/>
</dbReference>
<feature type="domain" description="NADH:quinone oxidoreductase/Mrp antiporter transmembrane" evidence="9">
    <location>
        <begin position="135"/>
        <end position="363"/>
    </location>
</feature>
<dbReference type="InterPro" id="IPR046396">
    <property type="entry name" value="Transporter_DabB"/>
</dbReference>